<accession>A0A8T0X959</accession>
<comment type="caution">
    <text evidence="2">The sequence shown here is derived from an EMBL/GenBank/DDBJ whole genome shotgun (WGS) entry which is preliminary data.</text>
</comment>
<keyword evidence="3" id="KW-1185">Reference proteome</keyword>
<organism evidence="2 3">
    <name type="scientific">Panicum virgatum</name>
    <name type="common">Blackwell switchgrass</name>
    <dbReference type="NCBI Taxonomy" id="38727"/>
    <lineage>
        <taxon>Eukaryota</taxon>
        <taxon>Viridiplantae</taxon>
        <taxon>Streptophyta</taxon>
        <taxon>Embryophyta</taxon>
        <taxon>Tracheophyta</taxon>
        <taxon>Spermatophyta</taxon>
        <taxon>Magnoliopsida</taxon>
        <taxon>Liliopsida</taxon>
        <taxon>Poales</taxon>
        <taxon>Poaceae</taxon>
        <taxon>PACMAD clade</taxon>
        <taxon>Panicoideae</taxon>
        <taxon>Panicodae</taxon>
        <taxon>Paniceae</taxon>
        <taxon>Panicinae</taxon>
        <taxon>Panicum</taxon>
        <taxon>Panicum sect. Hiantes</taxon>
    </lineage>
</organism>
<dbReference type="Proteomes" id="UP000823388">
    <property type="component" value="Chromosome 1K"/>
</dbReference>
<evidence type="ECO:0000313" key="2">
    <source>
        <dbReference type="EMBL" id="KAG2656640.1"/>
    </source>
</evidence>
<evidence type="ECO:0008006" key="4">
    <source>
        <dbReference type="Google" id="ProtNLM"/>
    </source>
</evidence>
<gene>
    <name evidence="2" type="ORF">PVAP13_1KG099200</name>
</gene>
<feature type="region of interest" description="Disordered" evidence="1">
    <location>
        <begin position="167"/>
        <end position="194"/>
    </location>
</feature>
<dbReference type="EMBL" id="CM029037">
    <property type="protein sequence ID" value="KAG2656640.1"/>
    <property type="molecule type" value="Genomic_DNA"/>
</dbReference>
<protein>
    <recommendedName>
        <fullName evidence="4">PLATZ transcription factor family protein</fullName>
    </recommendedName>
</protein>
<feature type="compositionally biased region" description="Acidic residues" evidence="1">
    <location>
        <begin position="174"/>
        <end position="188"/>
    </location>
</feature>
<sequence length="194" mass="21363">MTGLKQMALLDAQRSPPAWLRRLLETNFFEKCSDHPEAWRSTRSAGCCNFFCTACASRALCSRCLGDHAGHEIIQIRKSSSHCLVKVEDLRHLLNVSLVQTYIINGAPAVFLDERSMSGKGKKPGAETECEECGRGLQDAGSLFCSLGCKAKGIEDRLDFNVSFAVDPRRDSSGEESESALDDEDSEDLNLTRV</sequence>
<proteinExistence type="predicted"/>
<dbReference type="Pfam" id="PF04640">
    <property type="entry name" value="PLATZ"/>
    <property type="match status" value="1"/>
</dbReference>
<evidence type="ECO:0000256" key="1">
    <source>
        <dbReference type="SAM" id="MobiDB-lite"/>
    </source>
</evidence>
<reference evidence="2" key="1">
    <citation type="submission" date="2020-05" db="EMBL/GenBank/DDBJ databases">
        <title>WGS assembly of Panicum virgatum.</title>
        <authorList>
            <person name="Lovell J.T."/>
            <person name="Jenkins J."/>
            <person name="Shu S."/>
            <person name="Juenger T.E."/>
            <person name="Schmutz J."/>
        </authorList>
    </citation>
    <scope>NUCLEOTIDE SEQUENCE</scope>
    <source>
        <strain evidence="2">AP13</strain>
    </source>
</reference>
<dbReference type="InterPro" id="IPR006734">
    <property type="entry name" value="PLATZ"/>
</dbReference>
<dbReference type="AlphaFoldDB" id="A0A8T0X959"/>
<dbReference type="PANTHER" id="PTHR31065:SF49">
    <property type="entry name" value="PLATZ TRANSCRIPTION FACTOR FAMILY PROTEIN"/>
    <property type="match status" value="1"/>
</dbReference>
<name>A0A8T0X959_PANVG</name>
<dbReference type="PANTHER" id="PTHR31065">
    <property type="entry name" value="PLATZ TRANSCRIPTION FACTOR FAMILY PROTEIN"/>
    <property type="match status" value="1"/>
</dbReference>
<evidence type="ECO:0000313" key="3">
    <source>
        <dbReference type="Proteomes" id="UP000823388"/>
    </source>
</evidence>